<comment type="caution">
    <text evidence="2">The sequence shown here is derived from an EMBL/GenBank/DDBJ whole genome shotgun (WGS) entry which is preliminary data.</text>
</comment>
<accession>A0A6A4EPS0</accession>
<dbReference type="EMBL" id="QXFU01000883">
    <property type="protein sequence ID" value="KAE9017408.1"/>
    <property type="molecule type" value="Genomic_DNA"/>
</dbReference>
<dbReference type="Proteomes" id="UP000435112">
    <property type="component" value="Unassembled WGS sequence"/>
</dbReference>
<evidence type="ECO:0000313" key="2">
    <source>
        <dbReference type="EMBL" id="KAE9326285.1"/>
    </source>
</evidence>
<evidence type="ECO:0000313" key="3">
    <source>
        <dbReference type="Proteomes" id="UP000434957"/>
    </source>
</evidence>
<organism evidence="2 3">
    <name type="scientific">Phytophthora rubi</name>
    <dbReference type="NCBI Taxonomy" id="129364"/>
    <lineage>
        <taxon>Eukaryota</taxon>
        <taxon>Sar</taxon>
        <taxon>Stramenopiles</taxon>
        <taxon>Oomycota</taxon>
        <taxon>Peronosporomycetes</taxon>
        <taxon>Peronosporales</taxon>
        <taxon>Peronosporaceae</taxon>
        <taxon>Phytophthora</taxon>
    </lineage>
</organism>
<dbReference type="AlphaFoldDB" id="A0A6A4EPS0"/>
<evidence type="ECO:0000313" key="1">
    <source>
        <dbReference type="EMBL" id="KAE9017408.1"/>
    </source>
</evidence>
<name>A0A6A4EPS0_9STRA</name>
<dbReference type="Proteomes" id="UP000434957">
    <property type="component" value="Unassembled WGS sequence"/>
</dbReference>
<evidence type="ECO:0000313" key="4">
    <source>
        <dbReference type="Proteomes" id="UP000435112"/>
    </source>
</evidence>
<protein>
    <submittedName>
        <fullName evidence="2">Uncharacterized protein</fullName>
    </submittedName>
</protein>
<dbReference type="EMBL" id="QXFT01001179">
    <property type="protein sequence ID" value="KAE9326285.1"/>
    <property type="molecule type" value="Genomic_DNA"/>
</dbReference>
<proteinExistence type="predicted"/>
<keyword evidence="3" id="KW-1185">Reference proteome</keyword>
<sequence length="172" mass="19773">MDRIINKAPPRISTESEWGTHFFVRYFSHLVKKEEEARTRPPHVCLRTCGHAVAIAGGGVECSGKITHADPRPIHWSLYGTARSRPRLTPRSSSTWSCWPSAPRPRRCERWTPRRRLPRPPNLERVKEDLLASGEQDPINEEVRRELTVLKKEMKDARQKKAAFDGLFGRGI</sequence>
<gene>
    <name evidence="1" type="ORF">PR002_g13396</name>
    <name evidence="2" type="ORF">PR003_g16264</name>
</gene>
<reference evidence="2 3" key="1">
    <citation type="submission" date="2018-08" db="EMBL/GenBank/DDBJ databases">
        <title>Genomic investigation of the strawberry pathogen Phytophthora fragariae indicates pathogenicity is determined by transcriptional variation in three key races.</title>
        <authorList>
            <person name="Adams T.M."/>
            <person name="Armitage A.D."/>
            <person name="Sobczyk M.K."/>
            <person name="Bates H.J."/>
            <person name="Dunwell J.M."/>
            <person name="Nellist C.F."/>
            <person name="Harrison R.J."/>
        </authorList>
    </citation>
    <scope>NUCLEOTIDE SEQUENCE [LARGE SCALE GENOMIC DNA]</scope>
    <source>
        <strain evidence="1 4">SCRP324</strain>
        <strain evidence="2 3">SCRP333</strain>
    </source>
</reference>